<gene>
    <name evidence="2" type="ORF">ETH_00040655</name>
</gene>
<organism evidence="2 3">
    <name type="scientific">Eimeria tenella</name>
    <name type="common">Coccidian parasite</name>
    <dbReference type="NCBI Taxonomy" id="5802"/>
    <lineage>
        <taxon>Eukaryota</taxon>
        <taxon>Sar</taxon>
        <taxon>Alveolata</taxon>
        <taxon>Apicomplexa</taxon>
        <taxon>Conoidasida</taxon>
        <taxon>Coccidia</taxon>
        <taxon>Eucoccidiorida</taxon>
        <taxon>Eimeriorina</taxon>
        <taxon>Eimeriidae</taxon>
        <taxon>Eimeria</taxon>
    </lineage>
</organism>
<feature type="region of interest" description="Disordered" evidence="1">
    <location>
        <begin position="34"/>
        <end position="60"/>
    </location>
</feature>
<accession>U6KPI9</accession>
<reference evidence="2" key="2">
    <citation type="submission" date="2013-10" db="EMBL/GenBank/DDBJ databases">
        <authorList>
            <person name="Aslett M."/>
        </authorList>
    </citation>
    <scope>NUCLEOTIDE SEQUENCE [LARGE SCALE GENOMIC DNA]</scope>
    <source>
        <strain evidence="2">Houghton</strain>
    </source>
</reference>
<evidence type="ECO:0008006" key="4">
    <source>
        <dbReference type="Google" id="ProtNLM"/>
    </source>
</evidence>
<dbReference type="Proteomes" id="UP000030747">
    <property type="component" value="Unassembled WGS sequence"/>
</dbReference>
<feature type="compositionally biased region" description="Low complexity" evidence="1">
    <location>
        <begin position="85"/>
        <end position="112"/>
    </location>
</feature>
<dbReference type="VEuPathDB" id="ToxoDB:ETH_00040655"/>
<reference evidence="2" key="1">
    <citation type="submission" date="2013-10" db="EMBL/GenBank/DDBJ databases">
        <title>Genomic analysis of the causative agents of coccidiosis in chickens.</title>
        <authorList>
            <person name="Reid A.J."/>
            <person name="Blake D."/>
            <person name="Billington K."/>
            <person name="Browne H."/>
            <person name="Dunn M."/>
            <person name="Hung S."/>
            <person name="Kawahara F."/>
            <person name="Miranda-Saavedra D."/>
            <person name="Mourier T."/>
            <person name="Nagra H."/>
            <person name="Otto T.D."/>
            <person name="Rawlings N."/>
            <person name="Sanchez A."/>
            <person name="Sanders M."/>
            <person name="Subramaniam C."/>
            <person name="Tay Y."/>
            <person name="Dear P."/>
            <person name="Doerig C."/>
            <person name="Gruber A."/>
            <person name="Parkinson J."/>
            <person name="Shirley M."/>
            <person name="Wan K.L."/>
            <person name="Berriman M."/>
            <person name="Tomley F."/>
            <person name="Pain A."/>
        </authorList>
    </citation>
    <scope>NUCLEOTIDE SEQUENCE [LARGE SCALE GENOMIC DNA]</scope>
    <source>
        <strain evidence="2">Houghton</strain>
    </source>
</reference>
<feature type="region of interest" description="Disordered" evidence="1">
    <location>
        <begin position="77"/>
        <end position="113"/>
    </location>
</feature>
<evidence type="ECO:0000256" key="1">
    <source>
        <dbReference type="SAM" id="MobiDB-lite"/>
    </source>
</evidence>
<feature type="region of interest" description="Disordered" evidence="1">
    <location>
        <begin position="305"/>
        <end position="346"/>
    </location>
</feature>
<dbReference type="RefSeq" id="XP_013229584.1">
    <property type="nucleotide sequence ID" value="XM_013374130.1"/>
</dbReference>
<feature type="compositionally biased region" description="Low complexity" evidence="1">
    <location>
        <begin position="305"/>
        <end position="329"/>
    </location>
</feature>
<name>U6KPI9_EIMTE</name>
<dbReference type="PANTHER" id="PTHR37002">
    <property type="entry name" value="AGAP007005-PA"/>
    <property type="match status" value="1"/>
</dbReference>
<sequence length="477" mass="49711">MQQRSVDIPGIPQGSNLSALLCALYYGNKDRHPDVQRLLKGKPGPTRRSSSSSSSSSSSCAKGGGCCSPGCSSPQLLPPTRTQEHQTQNEQQQQHQQQQQHHHQQPQQQQQQLPSLESFELLWEAPRLAAGAPGGPSCFIFCDPLLLEVSAGSSLRSCGRVSSSVQQQARNSCAAVQQQQQQQQQDGAQQAPQLTAAEFLRLLTQQQVWGPNVNVQKLRLEVDWSLWPSDQPAAAAAAATAAATATAVAAMRTPRMLPTVLASSAANSVRTAPTPAAATAATAATGTSRAPAAAATSSPSAAAAAAPPAATATPSSSSAAASPAAAATPPTAPPSSPPPSPSSASSPAAATAAAAAAAAAAGLCWAGMELKIPAANCRLECRAAHWRDTAQLALRDAAALRRRKGSSFISGMLERPVFGSLRAWLGSRVFVDLQLNSLCCSLRNTYLAVRLAFQRLLLALKRLLKEFAAFVNPKYLL</sequence>
<feature type="compositionally biased region" description="Pro residues" evidence="1">
    <location>
        <begin position="330"/>
        <end position="341"/>
    </location>
</feature>
<dbReference type="GeneID" id="25257171"/>
<dbReference type="VEuPathDB" id="ToxoDB:ETH2_1139200"/>
<proteinExistence type="predicted"/>
<protein>
    <recommendedName>
        <fullName evidence="4">Telomerase reverse transcriptase</fullName>
    </recommendedName>
</protein>
<keyword evidence="3" id="KW-1185">Reference proteome</keyword>
<dbReference type="EMBL" id="HG674083">
    <property type="protein sequence ID" value="CDJ38828.1"/>
    <property type="molecule type" value="Genomic_DNA"/>
</dbReference>
<dbReference type="PANTHER" id="PTHR37002:SF10">
    <property type="entry name" value="TRANSGLUTAMINASE-LIKE DOMAIN-CONTAINING PROTEIN"/>
    <property type="match status" value="1"/>
</dbReference>
<evidence type="ECO:0000313" key="3">
    <source>
        <dbReference type="Proteomes" id="UP000030747"/>
    </source>
</evidence>
<evidence type="ECO:0000313" key="2">
    <source>
        <dbReference type="EMBL" id="CDJ38828.1"/>
    </source>
</evidence>
<dbReference type="AlphaFoldDB" id="U6KPI9"/>
<feature type="compositionally biased region" description="Low complexity" evidence="1">
    <location>
        <begin position="49"/>
        <end position="60"/>
    </location>
</feature>
<feature type="non-terminal residue" evidence="2">
    <location>
        <position position="477"/>
    </location>
</feature>